<dbReference type="AlphaFoldDB" id="A0AAP3GCS9"/>
<feature type="domain" description="DOD-type homing endonuclease" evidence="1">
    <location>
        <begin position="108"/>
        <end position="238"/>
    </location>
</feature>
<dbReference type="InterPro" id="IPR027434">
    <property type="entry name" value="Homing_endonucl"/>
</dbReference>
<dbReference type="SUPFAM" id="SSF55608">
    <property type="entry name" value="Homing endonucleases"/>
    <property type="match status" value="2"/>
</dbReference>
<dbReference type="Pfam" id="PF14528">
    <property type="entry name" value="LAGLIDADG_3"/>
    <property type="match status" value="2"/>
</dbReference>
<reference evidence="2" key="1">
    <citation type="submission" date="2022-09" db="EMBL/GenBank/DDBJ databases">
        <title>Genome analysis and characterization of larvicidal activity of Brevibacillus strains.</title>
        <authorList>
            <person name="Patrusheva E.V."/>
            <person name="Izotova A.O."/>
            <person name="Toshchakov S.V."/>
            <person name="Sineoky S.P."/>
        </authorList>
    </citation>
    <scope>NUCLEOTIDE SEQUENCE</scope>
    <source>
        <strain evidence="2">VKPM_B-13247</strain>
    </source>
</reference>
<evidence type="ECO:0000259" key="1">
    <source>
        <dbReference type="PROSITE" id="PS50819"/>
    </source>
</evidence>
<gene>
    <name evidence="2" type="ORF">O0554_25795</name>
</gene>
<protein>
    <recommendedName>
        <fullName evidence="1">DOD-type homing endonuclease domain-containing protein</fullName>
    </recommendedName>
</protein>
<evidence type="ECO:0000313" key="2">
    <source>
        <dbReference type="EMBL" id="MCZ0810257.1"/>
    </source>
</evidence>
<dbReference type="Gene3D" id="3.10.28.10">
    <property type="entry name" value="Homing endonucleases"/>
    <property type="match status" value="1"/>
</dbReference>
<dbReference type="InterPro" id="IPR004042">
    <property type="entry name" value="Intein_endonuc_central"/>
</dbReference>
<organism evidence="2 3">
    <name type="scientific">Brevibacillus laterosporus</name>
    <name type="common">Bacillus laterosporus</name>
    <dbReference type="NCBI Taxonomy" id="1465"/>
    <lineage>
        <taxon>Bacteria</taxon>
        <taxon>Bacillati</taxon>
        <taxon>Bacillota</taxon>
        <taxon>Bacilli</taxon>
        <taxon>Bacillales</taxon>
        <taxon>Paenibacillaceae</taxon>
        <taxon>Brevibacillus</taxon>
    </lineage>
</organism>
<dbReference type="EMBL" id="JAPTNE010000063">
    <property type="protein sequence ID" value="MCZ0810257.1"/>
    <property type="molecule type" value="Genomic_DNA"/>
</dbReference>
<comment type="caution">
    <text evidence="2">The sequence shown here is derived from an EMBL/GenBank/DDBJ whole genome shotgun (WGS) entry which is preliminary data.</text>
</comment>
<name>A0AAP3GCS9_BRELA</name>
<dbReference type="PROSITE" id="PS50819">
    <property type="entry name" value="INTEIN_ENDONUCLEASE"/>
    <property type="match status" value="1"/>
</dbReference>
<sequence>MLAISYRQLCRDSPVTVVFLFHAESINEGETVHIRKLTKSKLLPDVIARRYLAGESSVTLARDAGVSDRQIRRILVKYGVKMRRAGKTPIHDVNIEFFKRWTPEMAYVLGFIVTDGCVSQNQISIAQKERHILESIADIMGATNPVTERSNNGGRTTIFTLNICRTEMVNDLAKLGIYSRKSLVVPFPNVPDDLMPHFLRGVIDGDGWVHHKGYTMSVISASPLFAERLFDVLSDRGFNTRVVIDCSGKTTYYRVYVSGKEDIYRLGKWLYRDCGRLYLPRKRERFEYHNAS</sequence>
<accession>A0AAP3GCS9</accession>
<evidence type="ECO:0000313" key="3">
    <source>
        <dbReference type="Proteomes" id="UP001077662"/>
    </source>
</evidence>
<dbReference type="Proteomes" id="UP001077662">
    <property type="component" value="Unassembled WGS sequence"/>
</dbReference>
<dbReference type="RefSeq" id="WP_258434977.1">
    <property type="nucleotide sequence ID" value="NZ_JANSGW010000063.1"/>
</dbReference>
<dbReference type="InterPro" id="IPR004860">
    <property type="entry name" value="LAGLIDADG_dom"/>
</dbReference>
<dbReference type="GO" id="GO:0004519">
    <property type="term" value="F:endonuclease activity"/>
    <property type="evidence" value="ECO:0007669"/>
    <property type="project" value="InterPro"/>
</dbReference>
<proteinExistence type="predicted"/>